<name>A0ABS6XW93_9FLAO</name>
<evidence type="ECO:0000256" key="1">
    <source>
        <dbReference type="ARBA" id="ARBA00004442"/>
    </source>
</evidence>
<dbReference type="InterPro" id="IPR012944">
    <property type="entry name" value="SusD_RagB_dom"/>
</dbReference>
<evidence type="ECO:0000313" key="7">
    <source>
        <dbReference type="EMBL" id="MBW4360184.1"/>
    </source>
</evidence>
<evidence type="ECO:0000259" key="5">
    <source>
        <dbReference type="Pfam" id="PF07980"/>
    </source>
</evidence>
<comment type="subcellular location">
    <subcellularLocation>
        <location evidence="1">Cell outer membrane</location>
    </subcellularLocation>
</comment>
<evidence type="ECO:0000313" key="8">
    <source>
        <dbReference type="Proteomes" id="UP000812031"/>
    </source>
</evidence>
<keyword evidence="8" id="KW-1185">Reference proteome</keyword>
<evidence type="ECO:0000259" key="6">
    <source>
        <dbReference type="Pfam" id="PF14322"/>
    </source>
</evidence>
<dbReference type="Pfam" id="PF14322">
    <property type="entry name" value="SusD-like_3"/>
    <property type="match status" value="1"/>
</dbReference>
<protein>
    <submittedName>
        <fullName evidence="7">RagB/SusD family nutrient uptake outer membrane protein</fullName>
    </submittedName>
</protein>
<feature type="domain" description="SusD-like N-terminal" evidence="6">
    <location>
        <begin position="97"/>
        <end position="226"/>
    </location>
</feature>
<reference evidence="7 8" key="1">
    <citation type="submission" date="2021-07" db="EMBL/GenBank/DDBJ databases">
        <title>Flavobacterium sp. nov. isolated from sediment on the Taihu Lake.</title>
        <authorList>
            <person name="Qu J.-H."/>
        </authorList>
    </citation>
    <scope>NUCLEOTIDE SEQUENCE [LARGE SCALE GENOMIC DNA]</scope>
    <source>
        <strain evidence="7 8">NAS39</strain>
    </source>
</reference>
<organism evidence="7 8">
    <name type="scientific">Flavobacterium taihuense</name>
    <dbReference type="NCBI Taxonomy" id="2857508"/>
    <lineage>
        <taxon>Bacteria</taxon>
        <taxon>Pseudomonadati</taxon>
        <taxon>Bacteroidota</taxon>
        <taxon>Flavobacteriia</taxon>
        <taxon>Flavobacteriales</taxon>
        <taxon>Flavobacteriaceae</taxon>
        <taxon>Flavobacterium</taxon>
    </lineage>
</organism>
<accession>A0ABS6XW93</accession>
<gene>
    <name evidence="7" type="ORF">KZH69_06775</name>
</gene>
<dbReference type="Pfam" id="PF07980">
    <property type="entry name" value="SusD_RagB"/>
    <property type="match status" value="1"/>
</dbReference>
<sequence length="507" mass="55334">MKINRNKYILIATAIVLTMVSCSEDFLNVDKSGSVSVDDYYKTPEDAYAALVSAYDPIRKNSGGFENYITMLNAGSDDHYAGGGSATDGAGIQAFSKYTLDANNIPGSFWSVPYQGVFNANILLVKLPDIPLDEATKTRYIAELKGLRAYYYFDLVRMFGNVPLILTPITTSEVYTVTQAAPSEVYAQIEKDLTEAIPNLPITITSKESGRLSKGAATALLGKVYLYEKKNAEAAAQLALVNGPTPGATSPYGYKLLSKFSDLWVVSNKFNSESILEISHTSEGNSDWGFWGSGRDEGNTVNVMVGPRGYNRMTGAPDLPSGWSFNPVTVDLYNFIKTDPRFNATVFDVLPYEAEAQAQDPPTHAYIAGYQDTGYFLNKFLPRQADVTTGTGAQPLNYKQDTYAIRLADTYLLEAEALGGTGARAQALLDAVRTRVGLPSVPVSQTAIMNERRLELAGEGHRWYDLVRTGKAASVLASRGFIAGKNEIFPIPFGELKNTKLVQNPNY</sequence>
<dbReference type="RefSeq" id="WP_219316700.1">
    <property type="nucleotide sequence ID" value="NZ_JAHWYN010000005.1"/>
</dbReference>
<keyword evidence="3" id="KW-0472">Membrane</keyword>
<keyword evidence="4" id="KW-0998">Cell outer membrane</keyword>
<proteinExistence type="predicted"/>
<dbReference type="CDD" id="cd08977">
    <property type="entry name" value="SusD"/>
    <property type="match status" value="1"/>
</dbReference>
<evidence type="ECO:0000256" key="3">
    <source>
        <dbReference type="ARBA" id="ARBA00023136"/>
    </source>
</evidence>
<dbReference type="Proteomes" id="UP000812031">
    <property type="component" value="Unassembled WGS sequence"/>
</dbReference>
<dbReference type="PROSITE" id="PS51257">
    <property type="entry name" value="PROKAR_LIPOPROTEIN"/>
    <property type="match status" value="1"/>
</dbReference>
<feature type="domain" description="RagB/SusD" evidence="5">
    <location>
        <begin position="335"/>
        <end position="507"/>
    </location>
</feature>
<evidence type="ECO:0000256" key="4">
    <source>
        <dbReference type="ARBA" id="ARBA00023237"/>
    </source>
</evidence>
<comment type="caution">
    <text evidence="7">The sequence shown here is derived from an EMBL/GenBank/DDBJ whole genome shotgun (WGS) entry which is preliminary data.</text>
</comment>
<keyword evidence="2" id="KW-0732">Signal</keyword>
<dbReference type="EMBL" id="JAHWYN010000005">
    <property type="protein sequence ID" value="MBW4360184.1"/>
    <property type="molecule type" value="Genomic_DNA"/>
</dbReference>
<dbReference type="InterPro" id="IPR033985">
    <property type="entry name" value="SusD-like_N"/>
</dbReference>
<evidence type="ECO:0000256" key="2">
    <source>
        <dbReference type="ARBA" id="ARBA00022729"/>
    </source>
</evidence>